<dbReference type="GO" id="GO:0016491">
    <property type="term" value="F:oxidoreductase activity"/>
    <property type="evidence" value="ECO:0007669"/>
    <property type="project" value="UniProtKB-KW"/>
</dbReference>
<dbReference type="eggNOG" id="KOG1208">
    <property type="taxonomic scope" value="Eukaryota"/>
</dbReference>
<dbReference type="Pfam" id="PF03133">
    <property type="entry name" value="TTL"/>
    <property type="match status" value="1"/>
</dbReference>
<dbReference type="InterPro" id="IPR002347">
    <property type="entry name" value="SDR_fam"/>
</dbReference>
<dbReference type="PRINTS" id="PR00081">
    <property type="entry name" value="GDHRDH"/>
</dbReference>
<dbReference type="PANTHER" id="PTHR24320:SF152">
    <property type="entry name" value="SHORT-CHAIN DEHYDROGENASE_REDUCTASE FAMILY PROTEIN"/>
    <property type="match status" value="1"/>
</dbReference>
<dbReference type="InterPro" id="IPR036291">
    <property type="entry name" value="NAD(P)-bd_dom_sf"/>
</dbReference>
<keyword evidence="2" id="KW-0560">Oxidoreductase</keyword>
<proteinExistence type="inferred from homology"/>
<dbReference type="Pfam" id="PF00106">
    <property type="entry name" value="adh_short"/>
    <property type="match status" value="1"/>
</dbReference>
<feature type="chain" id="PRO_5003262614" description="Ribonuclease II winged helix domain-containing protein" evidence="4">
    <location>
        <begin position="20"/>
        <end position="1538"/>
    </location>
</feature>
<dbReference type="InterPro" id="IPR004344">
    <property type="entry name" value="TTL/TTLL_fam"/>
</dbReference>
<protein>
    <recommendedName>
        <fullName evidence="5">Ribonuclease II winged helix domain-containing protein</fullName>
    </recommendedName>
</protein>
<feature type="compositionally biased region" description="Basic residues" evidence="3">
    <location>
        <begin position="251"/>
        <end position="278"/>
    </location>
</feature>
<dbReference type="Gene3D" id="3.30.470.20">
    <property type="entry name" value="ATP-grasp fold, B domain"/>
    <property type="match status" value="1"/>
</dbReference>
<keyword evidence="7" id="KW-1185">Reference proteome</keyword>
<feature type="compositionally biased region" description="Basic and acidic residues" evidence="3">
    <location>
        <begin position="1272"/>
        <end position="1283"/>
    </location>
</feature>
<feature type="region of interest" description="Disordered" evidence="3">
    <location>
        <begin position="822"/>
        <end position="848"/>
    </location>
</feature>
<feature type="region of interest" description="Disordered" evidence="3">
    <location>
        <begin position="1377"/>
        <end position="1407"/>
    </location>
</feature>
<dbReference type="InterPro" id="IPR057324">
    <property type="entry name" value="WH_RNase_II"/>
</dbReference>
<feature type="domain" description="Ribonuclease II winged helix" evidence="5">
    <location>
        <begin position="126"/>
        <end position="204"/>
    </location>
</feature>
<evidence type="ECO:0000313" key="7">
    <source>
        <dbReference type="Proteomes" id="UP000002729"/>
    </source>
</evidence>
<evidence type="ECO:0000256" key="2">
    <source>
        <dbReference type="ARBA" id="ARBA00023002"/>
    </source>
</evidence>
<organism evidence="7">
    <name type="scientific">Aureococcus anophagefferens</name>
    <name type="common">Harmful bloom alga</name>
    <dbReference type="NCBI Taxonomy" id="44056"/>
    <lineage>
        <taxon>Eukaryota</taxon>
        <taxon>Sar</taxon>
        <taxon>Stramenopiles</taxon>
        <taxon>Ochrophyta</taxon>
        <taxon>Pelagophyceae</taxon>
        <taxon>Pelagomonadales</taxon>
        <taxon>Pelagomonadaceae</taxon>
        <taxon>Aureococcus</taxon>
    </lineage>
</organism>
<dbReference type="InParanoid" id="F0Y143"/>
<feature type="signal peptide" evidence="4">
    <location>
        <begin position="1"/>
        <end position="19"/>
    </location>
</feature>
<dbReference type="GeneID" id="20223797"/>
<feature type="region of interest" description="Disordered" evidence="3">
    <location>
        <begin position="1242"/>
        <end position="1350"/>
    </location>
</feature>
<dbReference type="EMBL" id="GL833123">
    <property type="protein sequence ID" value="EGB11006.1"/>
    <property type="molecule type" value="Genomic_DNA"/>
</dbReference>
<dbReference type="SUPFAM" id="SSF51735">
    <property type="entry name" value="NAD(P)-binding Rossmann-fold domains"/>
    <property type="match status" value="1"/>
</dbReference>
<evidence type="ECO:0000313" key="6">
    <source>
        <dbReference type="EMBL" id="EGB11006.1"/>
    </source>
</evidence>
<evidence type="ECO:0000256" key="3">
    <source>
        <dbReference type="SAM" id="MobiDB-lite"/>
    </source>
</evidence>
<accession>F0Y143</accession>
<feature type="region of interest" description="Disordered" evidence="3">
    <location>
        <begin position="1513"/>
        <end position="1538"/>
    </location>
</feature>
<sequence length="1538" mass="164705">MKLIVAVAVASTASAFLRASPGAAPPSLRAKKDKAADGDAAPVEVNALGKGSIVEFEFNKHTCIGVVDAHMVKAKGGLRYDVVTADEKVHAGVAPKDIHFSAAPLPGDKGDKSPMKRIKDFEDVLATSAARLVDPEVLEICYELAAEEDDGKVFRVKEIAKLFDEGTSPVDLYRTFRIMTSELGRVFFKSAKGEAAAFKAKAHKAVDAAKVTLCNTHGDDYGEFCLPELFAIGRAADDATVAPTPAPRNATAKRAKKPSKARNGTRRGKRGRRGRRRTPAPTPAPTARLAAATSFPFSRGERFVRRGNVQRPVRASSRKFRAGPRKDLENFVAPLLRRMGLLETKGMDWDCYVGLQFTPEHEHNYLLAPAGSLVSSIPGLKEVLGDKEAFARLWRGCASTRSSTWIVKPQRRYLSLGMHLATLLEADLASAGAVAAWATRETPLEEKKREHHTKQPGEFTMQRYVTRPATLGRRKFDLRLWTLVASLEPLAVYVLDVAKISVVDYEGWGLPRNASTLPAKCMHILMMANEFCLKHMTFPRPWPYDYPGVTRPDLGGLRGGRSFFEELRLGEAPPLGGEAAWAAWQAELWPALERTALLPLLLAKDELHGHEARVYGARDGELSRRSRRFALLSPDALWDADLGGWRLEEINTNGLFQLGADEGEDVRTFHVDEGYTEAWLQIAGVDGYPHAPAYAAALDAALDDFCAGRGCDGRDREVLAAAAHENAHASSGWYRAWPPVDCGDACGARPDLADDAGVMALFEGSATRAGRLHFDFLRSLDRAYFASPSAARPDDGDRDAFPRYVPQEPPAHEYRTPQPAFAARSTMRSPGRAPTTQPLGHSTRTTSSARPSIVAGYAASGLLFRLRTEELATAAERLRWLRWTAARLACCGAALALRDAPAFRAVVLVVGVFATYAHNARGRSPTARRAAPGTVALVTGATAGIGLATAVALCRRGVDVVVPGRSPERAAAAAARINAAARGPGRARALPGAGLELDDRASVRGYAAAAAAAAPDLALLVLNAGVMRPAYGVVGGGAEATVASNHLGHFLLAELLGPTLAANAARGRDCRVVVVSSSLHRVAARALDALPDAAARRAAVADLRGDARAYGLFPRYALSKLMNVLHARALARRRPAVAAIAVHPGCVYTDVTRSLPWPVRAAHALAVPCWLLFQKLPPHGAHATVHAALAPELAAAENAGRSPYVADCRAEAPGLPRDADALADALWDASAAYAGAGDRLTMDHKKKKKSTKIFPDDTSDSSSEDEASPDTQESRRDTQETRRASLPRQPAKASPSPPREPPRQPAKASPSPRHPPSPPKRAAPASSAKKKKKRLEVAPSRPRTNGWVCKHCGEPHEGEKAALPMCCGCWKARAPRDAAAAPAPATAAPATAPAPARAAAPRELSGAERVAANRARLEESAERGRAALALREARDAAARDAKARDAALAEAAAAAALAEEARRDLSRTREELLDKEELAQALVQSENNKMSQLDELKEREAAMAEKLAALEAENKKLKAAPPRTSPGSRPFDFGSAGL</sequence>
<dbReference type="KEGG" id="aaf:AURANDRAFT_62236"/>
<feature type="compositionally biased region" description="Low complexity" evidence="3">
    <location>
        <begin position="1377"/>
        <end position="1402"/>
    </location>
</feature>
<feature type="region of interest" description="Disordered" evidence="3">
    <location>
        <begin position="241"/>
        <end position="291"/>
    </location>
</feature>
<gene>
    <name evidence="6" type="ORF">AURANDRAFT_62236</name>
</gene>
<evidence type="ECO:0000256" key="1">
    <source>
        <dbReference type="ARBA" id="ARBA00006484"/>
    </source>
</evidence>
<name>F0Y143_AURAN</name>
<feature type="compositionally biased region" description="Polar residues" evidence="3">
    <location>
        <begin position="834"/>
        <end position="848"/>
    </location>
</feature>
<feature type="compositionally biased region" description="Acidic residues" evidence="3">
    <location>
        <begin position="1257"/>
        <end position="1268"/>
    </location>
</feature>
<dbReference type="Pfam" id="PF25255">
    <property type="entry name" value="WHD_RNase_II"/>
    <property type="match status" value="1"/>
</dbReference>
<dbReference type="PANTHER" id="PTHR24320">
    <property type="entry name" value="RETINOL DEHYDROGENASE"/>
    <property type="match status" value="1"/>
</dbReference>
<dbReference type="Gene3D" id="3.40.50.720">
    <property type="entry name" value="NAD(P)-binding Rossmann-like Domain"/>
    <property type="match status" value="1"/>
</dbReference>
<reference evidence="6 7" key="1">
    <citation type="journal article" date="2011" name="Proc. Natl. Acad. Sci. U.S.A.">
        <title>Niche of harmful alga Aureococcus anophagefferens revealed through ecogenomics.</title>
        <authorList>
            <person name="Gobler C.J."/>
            <person name="Berry D.L."/>
            <person name="Dyhrman S.T."/>
            <person name="Wilhelm S.W."/>
            <person name="Salamov A."/>
            <person name="Lobanov A.V."/>
            <person name="Zhang Y."/>
            <person name="Collier J.L."/>
            <person name="Wurch L.L."/>
            <person name="Kustka A.B."/>
            <person name="Dill B.D."/>
            <person name="Shah M."/>
            <person name="VerBerkmoes N.C."/>
            <person name="Kuo A."/>
            <person name="Terry A."/>
            <person name="Pangilinan J."/>
            <person name="Lindquist E.A."/>
            <person name="Lucas S."/>
            <person name="Paulsen I.T."/>
            <person name="Hattenrath-Lehmann T.K."/>
            <person name="Talmage S.C."/>
            <person name="Walker E.A."/>
            <person name="Koch F."/>
            <person name="Burson A.M."/>
            <person name="Marcoval M.A."/>
            <person name="Tang Y.Z."/>
            <person name="Lecleir G.R."/>
            <person name="Coyne K.J."/>
            <person name="Berg G.M."/>
            <person name="Bertrand E.M."/>
            <person name="Saito M.A."/>
            <person name="Gladyshev V.N."/>
            <person name="Grigoriev I.V."/>
        </authorList>
    </citation>
    <scope>NUCLEOTIDE SEQUENCE [LARGE SCALE GENOMIC DNA]</scope>
    <source>
        <strain evidence="7">CCMP 1984</strain>
    </source>
</reference>
<keyword evidence="4" id="KW-0732">Signal</keyword>
<evidence type="ECO:0000259" key="5">
    <source>
        <dbReference type="Pfam" id="PF25255"/>
    </source>
</evidence>
<dbReference type="RefSeq" id="XP_009034566.1">
    <property type="nucleotide sequence ID" value="XM_009036318.1"/>
</dbReference>
<evidence type="ECO:0000256" key="4">
    <source>
        <dbReference type="SAM" id="SignalP"/>
    </source>
</evidence>
<comment type="similarity">
    <text evidence="1">Belongs to the short-chain dehydrogenases/reductases (SDR) family.</text>
</comment>
<dbReference type="Proteomes" id="UP000002729">
    <property type="component" value="Unassembled WGS sequence"/>
</dbReference>
<feature type="compositionally biased region" description="Pro residues" evidence="3">
    <location>
        <begin position="1312"/>
        <end position="1321"/>
    </location>
</feature>